<feature type="transmembrane region" description="Helical" evidence="7">
    <location>
        <begin position="218"/>
        <end position="241"/>
    </location>
</feature>
<dbReference type="CDD" id="cd17391">
    <property type="entry name" value="MFS_MdtG_MDR_like"/>
    <property type="match status" value="1"/>
</dbReference>
<evidence type="ECO:0000256" key="2">
    <source>
        <dbReference type="ARBA" id="ARBA00022448"/>
    </source>
</evidence>
<dbReference type="AlphaFoldDB" id="A0AB38Y429"/>
<evidence type="ECO:0000256" key="5">
    <source>
        <dbReference type="ARBA" id="ARBA00022989"/>
    </source>
</evidence>
<accession>A0AB38Y429</accession>
<evidence type="ECO:0000313" key="9">
    <source>
        <dbReference type="EMBL" id="WHM80206.1"/>
    </source>
</evidence>
<feature type="domain" description="Major facilitator superfamily (MFS) profile" evidence="8">
    <location>
        <begin position="14"/>
        <end position="399"/>
    </location>
</feature>
<dbReference type="InterPro" id="IPR036259">
    <property type="entry name" value="MFS_trans_sf"/>
</dbReference>
<dbReference type="PRINTS" id="PR01035">
    <property type="entry name" value="TCRTETA"/>
</dbReference>
<dbReference type="EMBL" id="CP125360">
    <property type="protein sequence ID" value="WHM80206.1"/>
    <property type="molecule type" value="Genomic_DNA"/>
</dbReference>
<evidence type="ECO:0000256" key="3">
    <source>
        <dbReference type="ARBA" id="ARBA00022475"/>
    </source>
</evidence>
<keyword evidence="2" id="KW-0813">Transport</keyword>
<keyword evidence="6 7" id="KW-0472">Membrane</keyword>
<evidence type="ECO:0000256" key="1">
    <source>
        <dbReference type="ARBA" id="ARBA00004651"/>
    </source>
</evidence>
<dbReference type="InterPro" id="IPR001958">
    <property type="entry name" value="Tet-R_TetA/multi-R_MdtG-like"/>
</dbReference>
<dbReference type="GO" id="GO:0005886">
    <property type="term" value="C:plasma membrane"/>
    <property type="evidence" value="ECO:0007669"/>
    <property type="project" value="UniProtKB-SubCell"/>
</dbReference>
<name>A0AB38Y429_STREQ</name>
<feature type="transmembrane region" description="Helical" evidence="7">
    <location>
        <begin position="253"/>
        <end position="275"/>
    </location>
</feature>
<dbReference type="Pfam" id="PF07690">
    <property type="entry name" value="MFS_1"/>
    <property type="match status" value="1"/>
</dbReference>
<organism evidence="9 10">
    <name type="scientific">Streptococcus dysgalactiae subsp. equisimilis</name>
    <name type="common">Streptococcus equisimilis</name>
    <dbReference type="NCBI Taxonomy" id="119602"/>
    <lineage>
        <taxon>Bacteria</taxon>
        <taxon>Bacillati</taxon>
        <taxon>Bacillota</taxon>
        <taxon>Bacilli</taxon>
        <taxon>Lactobacillales</taxon>
        <taxon>Streptococcaceae</taxon>
        <taxon>Streptococcus</taxon>
    </lineage>
</organism>
<dbReference type="InterPro" id="IPR011701">
    <property type="entry name" value="MFS"/>
</dbReference>
<gene>
    <name evidence="9" type="ORF">OPT59_03095</name>
</gene>
<keyword evidence="4 7" id="KW-0812">Transmembrane</keyword>
<reference evidence="9" key="1">
    <citation type="submission" date="2023-04" db="EMBL/GenBank/DDBJ databases">
        <title>Complete genomes of S. dygalactiae subsp equisimilis isolates causing bacteremia in cancer patients.</title>
        <authorList>
            <person name="Anand S."/>
            <person name="Arias J."/>
            <person name="Delafuente J."/>
            <person name="Elgamal H."/>
            <person name="Prevost T."/>
            <person name="Liu X."/>
            <person name="Kalia A."/>
        </authorList>
    </citation>
    <scope>NUCLEOTIDE SEQUENCE</scope>
    <source>
        <strain evidence="9">UT_120444</strain>
    </source>
</reference>
<feature type="transmembrane region" description="Helical" evidence="7">
    <location>
        <begin position="287"/>
        <end position="307"/>
    </location>
</feature>
<sequence length="405" mass="44119">MSEEAITTVNWKQNLKVAWLGNFFTGASFSLVMPFMALYVEELGAPKALVEWYAGLAVAITALASAIFAPLWGKLADRYGRKPMMLRASFVMTFTMGGLAVIPNVFWLLVLRLLTGIFSGYIPNSTALIASQVPQEKSGYALGTLATGVTAGALIGPLIGGVLAELLGIRQVFLLVGIILLLCSLMTVFYVKEDFEPIEKSQMVPTKDILKQVKSRKIMLGLFVTSMIIQVSAQSVAPILSLYIRHLGQTQNLMFVSGLVVSAMGFSSLLSSSYLGKLGDRFGNHRLLLVALLYSFIMYVMSALAQTSLQLGLLRFAYGFGVGALMPSINSLLTKLTPKAGISRVFSYNQMFSNIGQVLGPFIGSNVAVGLGYRSVFYVTSMIVFVNLVWSLIIFKKYIKVKDIV</sequence>
<dbReference type="GO" id="GO:0022857">
    <property type="term" value="F:transmembrane transporter activity"/>
    <property type="evidence" value="ECO:0007669"/>
    <property type="project" value="InterPro"/>
</dbReference>
<keyword evidence="5 7" id="KW-1133">Transmembrane helix</keyword>
<dbReference type="PROSITE" id="PS50850">
    <property type="entry name" value="MFS"/>
    <property type="match status" value="1"/>
</dbReference>
<evidence type="ECO:0000256" key="7">
    <source>
        <dbReference type="SAM" id="Phobius"/>
    </source>
</evidence>
<dbReference type="InterPro" id="IPR020846">
    <property type="entry name" value="MFS_dom"/>
</dbReference>
<dbReference type="SUPFAM" id="SSF103473">
    <property type="entry name" value="MFS general substrate transporter"/>
    <property type="match status" value="1"/>
</dbReference>
<evidence type="ECO:0000313" key="10">
    <source>
        <dbReference type="Proteomes" id="UP001237475"/>
    </source>
</evidence>
<feature type="transmembrane region" description="Helical" evidence="7">
    <location>
        <begin position="20"/>
        <end position="40"/>
    </location>
</feature>
<comment type="subcellular location">
    <subcellularLocation>
        <location evidence="1">Cell membrane</location>
        <topology evidence="1">Multi-pass membrane protein</topology>
    </subcellularLocation>
</comment>
<evidence type="ECO:0000259" key="8">
    <source>
        <dbReference type="PROSITE" id="PS50850"/>
    </source>
</evidence>
<evidence type="ECO:0000256" key="6">
    <source>
        <dbReference type="ARBA" id="ARBA00023136"/>
    </source>
</evidence>
<feature type="transmembrane region" description="Helical" evidence="7">
    <location>
        <begin position="169"/>
        <end position="191"/>
    </location>
</feature>
<dbReference type="Proteomes" id="UP001237475">
    <property type="component" value="Chromosome"/>
</dbReference>
<proteinExistence type="predicted"/>
<feature type="transmembrane region" description="Helical" evidence="7">
    <location>
        <begin position="142"/>
        <end position="163"/>
    </location>
</feature>
<evidence type="ECO:0000256" key="4">
    <source>
        <dbReference type="ARBA" id="ARBA00022692"/>
    </source>
</evidence>
<feature type="transmembrane region" description="Helical" evidence="7">
    <location>
        <begin position="376"/>
        <end position="395"/>
    </location>
</feature>
<dbReference type="PANTHER" id="PTHR43414">
    <property type="entry name" value="MULTIDRUG RESISTANCE PROTEIN MDTG"/>
    <property type="match status" value="1"/>
</dbReference>
<feature type="transmembrane region" description="Helical" evidence="7">
    <location>
        <begin position="84"/>
        <end position="103"/>
    </location>
</feature>
<dbReference type="Gene3D" id="1.20.1250.20">
    <property type="entry name" value="MFS general substrate transporter like domains"/>
    <property type="match status" value="2"/>
</dbReference>
<feature type="transmembrane region" description="Helical" evidence="7">
    <location>
        <begin position="313"/>
        <end position="333"/>
    </location>
</feature>
<keyword evidence="3" id="KW-1003">Cell membrane</keyword>
<feature type="transmembrane region" description="Helical" evidence="7">
    <location>
        <begin position="52"/>
        <end position="72"/>
    </location>
</feature>
<protein>
    <submittedName>
        <fullName evidence="9">Multidrug efflux MFS transporter</fullName>
    </submittedName>
</protein>
<dbReference type="PANTHER" id="PTHR43414:SF6">
    <property type="entry name" value="MULTIDRUG RESISTANCE PROTEIN MDTG"/>
    <property type="match status" value="1"/>
</dbReference>